<dbReference type="AlphaFoldDB" id="A0A3A1N572"/>
<dbReference type="InterPro" id="IPR011659">
    <property type="entry name" value="WD40"/>
</dbReference>
<organism evidence="1 2">
    <name type="scientific">Flagellimonas lutimaris</name>
    <dbReference type="NCBI Taxonomy" id="475082"/>
    <lineage>
        <taxon>Bacteria</taxon>
        <taxon>Pseudomonadati</taxon>
        <taxon>Bacteroidota</taxon>
        <taxon>Flavobacteriia</taxon>
        <taxon>Flavobacteriales</taxon>
        <taxon>Flavobacteriaceae</taxon>
        <taxon>Flagellimonas</taxon>
    </lineage>
</organism>
<evidence type="ECO:0008006" key="3">
    <source>
        <dbReference type="Google" id="ProtNLM"/>
    </source>
</evidence>
<protein>
    <recommendedName>
        <fullName evidence="3">Exo-alpha-sialidase</fullName>
    </recommendedName>
</protein>
<proteinExistence type="predicted"/>
<keyword evidence="2" id="KW-1185">Reference proteome</keyword>
<evidence type="ECO:0000313" key="2">
    <source>
        <dbReference type="Proteomes" id="UP000266067"/>
    </source>
</evidence>
<dbReference type="InterPro" id="IPR011042">
    <property type="entry name" value="6-blade_b-propeller_TolB-like"/>
</dbReference>
<evidence type="ECO:0000313" key="1">
    <source>
        <dbReference type="EMBL" id="RIV30369.1"/>
    </source>
</evidence>
<name>A0A3A1N572_9FLAO</name>
<dbReference type="RefSeq" id="WP_119608955.1">
    <property type="nucleotide sequence ID" value="NZ_QXFH01000077.1"/>
</dbReference>
<gene>
    <name evidence="1" type="ORF">D2V08_14795</name>
</gene>
<dbReference type="Proteomes" id="UP000266067">
    <property type="component" value="Unassembled WGS sequence"/>
</dbReference>
<accession>A0A3A1N572</accession>
<dbReference type="Pfam" id="PF07676">
    <property type="entry name" value="PD40"/>
    <property type="match status" value="2"/>
</dbReference>
<dbReference type="PROSITE" id="PS51257">
    <property type="entry name" value="PROKAR_LIPOPROTEIN"/>
    <property type="match status" value="1"/>
</dbReference>
<dbReference type="Gene3D" id="2.120.10.30">
    <property type="entry name" value="TolB, C-terminal domain"/>
    <property type="match status" value="1"/>
</dbReference>
<comment type="caution">
    <text evidence="1">The sequence shown here is derived from an EMBL/GenBank/DDBJ whole genome shotgun (WGS) entry which is preliminary data.</text>
</comment>
<dbReference type="SUPFAM" id="SSF82171">
    <property type="entry name" value="DPP6 N-terminal domain-like"/>
    <property type="match status" value="1"/>
</dbReference>
<reference evidence="1 2" key="1">
    <citation type="submission" date="2018-08" db="EMBL/GenBank/DDBJ databases">
        <title>Proposal of Muricauda 72 sp.nov. and Muricauda NH166 sp.nov., isolated from seawater.</title>
        <authorList>
            <person name="Cheng H."/>
            <person name="Wu Y.-H."/>
            <person name="Guo L.-L."/>
            <person name="Xu X.-W."/>
        </authorList>
    </citation>
    <scope>NUCLEOTIDE SEQUENCE [LARGE SCALE GENOMIC DNA]</scope>
    <source>
        <strain evidence="1 2">KCTC 22173</strain>
    </source>
</reference>
<sequence length="301" mass="34028">MSYRRTIIIAMVSGIILSGCNSYPDPFFEYQDATTPAMLGQGTLSRDSLQWNNAFVATTKELYYTKSHATGADIRKFVWEEGAFMDMGKVDFPENAIHSDVYVDEKGEVMLFSSTMLENETDTIGDWNIWKSERVGGDWQKPELYFSRPMPENEFYPILADSGNLYFTITPHGSQNGDIYVSRLVNGVYASPEPLDPSINSESNEGDAFIAPDESYIIFASFDKVESSGKSDLYISLKKADGNWSQPIWMGREINSAGFDGSPFVTQDGKFLIFTSSRGSTEENPFFNHYIVRFNLEQYHQ</sequence>
<dbReference type="EMBL" id="QXFH01000077">
    <property type="protein sequence ID" value="RIV30369.1"/>
    <property type="molecule type" value="Genomic_DNA"/>
</dbReference>
<dbReference type="OrthoDB" id="9809364at2"/>